<name>T1KUG1_TETUR</name>
<evidence type="ECO:0000256" key="1">
    <source>
        <dbReference type="SAM" id="MobiDB-lite"/>
    </source>
</evidence>
<dbReference type="HOGENOM" id="CLU_1818272_0_0_1"/>
<sequence>MMPTQFASNRIILKIWIATQITYFRDPLSNLIWEPDSAQPPSPLPPPPSSPIPPLSPSFVFRYPKFLTRPSSTSSSVHSLESTGVSKSDTTTISTTPDTKTINFPLLQTQVARYLRFEALRKRASKQGAADPILMILMYTNW</sequence>
<reference evidence="2" key="2">
    <citation type="submission" date="2015-06" db="UniProtKB">
        <authorList>
            <consortium name="EnsemblMetazoa"/>
        </authorList>
    </citation>
    <scope>IDENTIFICATION</scope>
</reference>
<evidence type="ECO:0000313" key="2">
    <source>
        <dbReference type="EnsemblMetazoa" id="tetur21g03321.1"/>
    </source>
</evidence>
<accession>T1KUG1</accession>
<dbReference type="EMBL" id="CAEY01000548">
    <property type="status" value="NOT_ANNOTATED_CDS"/>
    <property type="molecule type" value="Genomic_DNA"/>
</dbReference>
<dbReference type="Proteomes" id="UP000015104">
    <property type="component" value="Unassembled WGS sequence"/>
</dbReference>
<feature type="compositionally biased region" description="Low complexity" evidence="1">
    <location>
        <begin position="71"/>
        <end position="94"/>
    </location>
</feature>
<organism evidence="2 3">
    <name type="scientific">Tetranychus urticae</name>
    <name type="common">Two-spotted spider mite</name>
    <dbReference type="NCBI Taxonomy" id="32264"/>
    <lineage>
        <taxon>Eukaryota</taxon>
        <taxon>Metazoa</taxon>
        <taxon>Ecdysozoa</taxon>
        <taxon>Arthropoda</taxon>
        <taxon>Chelicerata</taxon>
        <taxon>Arachnida</taxon>
        <taxon>Acari</taxon>
        <taxon>Acariformes</taxon>
        <taxon>Trombidiformes</taxon>
        <taxon>Prostigmata</taxon>
        <taxon>Eleutherengona</taxon>
        <taxon>Raphignathae</taxon>
        <taxon>Tetranychoidea</taxon>
        <taxon>Tetranychidae</taxon>
        <taxon>Tetranychus</taxon>
    </lineage>
</organism>
<proteinExistence type="predicted"/>
<keyword evidence="3" id="KW-1185">Reference proteome</keyword>
<reference evidence="3" key="1">
    <citation type="submission" date="2011-08" db="EMBL/GenBank/DDBJ databases">
        <authorList>
            <person name="Rombauts S."/>
        </authorList>
    </citation>
    <scope>NUCLEOTIDE SEQUENCE</scope>
    <source>
        <strain evidence="3">London</strain>
    </source>
</reference>
<dbReference type="EnsemblMetazoa" id="tetur21g03321.1">
    <property type="protein sequence ID" value="tetur21g03321.1"/>
    <property type="gene ID" value="tetur21g03321"/>
</dbReference>
<evidence type="ECO:0000313" key="3">
    <source>
        <dbReference type="Proteomes" id="UP000015104"/>
    </source>
</evidence>
<dbReference type="AlphaFoldDB" id="T1KUG1"/>
<protein>
    <submittedName>
        <fullName evidence="2">Uncharacterized protein</fullName>
    </submittedName>
</protein>
<feature type="region of interest" description="Disordered" evidence="1">
    <location>
        <begin position="69"/>
        <end position="94"/>
    </location>
</feature>